<sequence length="80" mass="8974">MELLNKNTVDPLFVYPLSLINIFELGYFLILAWLLVGVINEANGERPVKFGKSLQLVTTSYGSGLLLWVVLVMFITLNLS</sequence>
<gene>
    <name evidence="2" type="ORF">GM418_07595</name>
</gene>
<proteinExistence type="predicted"/>
<name>A0A6I6JR30_9BACT</name>
<dbReference type="RefSeq" id="WP_158864747.1">
    <property type="nucleotide sequence ID" value="NZ_CP046401.1"/>
</dbReference>
<keyword evidence="3" id="KW-1185">Reference proteome</keyword>
<reference evidence="2 3" key="1">
    <citation type="submission" date="2019-11" db="EMBL/GenBank/DDBJ databases">
        <authorList>
            <person name="Zheng R.K."/>
            <person name="Sun C.M."/>
        </authorList>
    </citation>
    <scope>NUCLEOTIDE SEQUENCE [LARGE SCALE GENOMIC DNA]</scope>
    <source>
        <strain evidence="2 3">WC007</strain>
    </source>
</reference>
<dbReference type="EMBL" id="CP046401">
    <property type="protein sequence ID" value="QGY43528.1"/>
    <property type="molecule type" value="Genomic_DNA"/>
</dbReference>
<evidence type="ECO:0000256" key="1">
    <source>
        <dbReference type="SAM" id="Phobius"/>
    </source>
</evidence>
<dbReference type="KEGG" id="mcos:GM418_07595"/>
<organism evidence="2 3">
    <name type="scientific">Maribellus comscasis</name>
    <dbReference type="NCBI Taxonomy" id="2681766"/>
    <lineage>
        <taxon>Bacteria</taxon>
        <taxon>Pseudomonadati</taxon>
        <taxon>Bacteroidota</taxon>
        <taxon>Bacteroidia</taxon>
        <taxon>Marinilabiliales</taxon>
        <taxon>Prolixibacteraceae</taxon>
        <taxon>Maribellus</taxon>
    </lineage>
</organism>
<feature type="transmembrane region" description="Helical" evidence="1">
    <location>
        <begin position="59"/>
        <end position="79"/>
    </location>
</feature>
<protein>
    <submittedName>
        <fullName evidence="2">Uncharacterized protein</fullName>
    </submittedName>
</protein>
<keyword evidence="1" id="KW-1133">Transmembrane helix</keyword>
<evidence type="ECO:0000313" key="3">
    <source>
        <dbReference type="Proteomes" id="UP000428260"/>
    </source>
</evidence>
<keyword evidence="1" id="KW-0472">Membrane</keyword>
<keyword evidence="1" id="KW-0812">Transmembrane</keyword>
<dbReference type="AlphaFoldDB" id="A0A6I6JR30"/>
<accession>A0A6I6JR30</accession>
<evidence type="ECO:0000313" key="2">
    <source>
        <dbReference type="EMBL" id="QGY43528.1"/>
    </source>
</evidence>
<dbReference type="Proteomes" id="UP000428260">
    <property type="component" value="Chromosome"/>
</dbReference>
<feature type="transmembrane region" description="Helical" evidence="1">
    <location>
        <begin position="12"/>
        <end position="39"/>
    </location>
</feature>